<dbReference type="InterPro" id="IPR050428">
    <property type="entry name" value="TCS_sensor_his_kinase"/>
</dbReference>
<organism evidence="17">
    <name type="scientific">mine drainage metagenome</name>
    <dbReference type="NCBI Taxonomy" id="410659"/>
    <lineage>
        <taxon>unclassified sequences</taxon>
        <taxon>metagenomes</taxon>
        <taxon>ecological metagenomes</taxon>
    </lineage>
</organism>
<dbReference type="PROSITE" id="PS50109">
    <property type="entry name" value="HIS_KIN"/>
    <property type="match status" value="1"/>
</dbReference>
<dbReference type="InterPro" id="IPR036097">
    <property type="entry name" value="HisK_dim/P_sf"/>
</dbReference>
<evidence type="ECO:0000256" key="8">
    <source>
        <dbReference type="ARBA" id="ARBA00022777"/>
    </source>
</evidence>
<keyword evidence="5 17" id="KW-0808">Transferase</keyword>
<feature type="region of interest" description="Disordered" evidence="13">
    <location>
        <begin position="453"/>
        <end position="477"/>
    </location>
</feature>
<dbReference type="SUPFAM" id="SSF47384">
    <property type="entry name" value="Homodimeric domain of signal transducing histidine kinase"/>
    <property type="match status" value="1"/>
</dbReference>
<dbReference type="Gene3D" id="1.20.5.1040">
    <property type="entry name" value="Sensor protein qsec"/>
    <property type="match status" value="1"/>
</dbReference>
<dbReference type="SUPFAM" id="SSF55874">
    <property type="entry name" value="ATPase domain of HSP90 chaperone/DNA topoisomerase II/histidine kinase"/>
    <property type="match status" value="1"/>
</dbReference>
<dbReference type="Gene3D" id="3.30.565.10">
    <property type="entry name" value="Histidine kinase-like ATPase, C-terminal domain"/>
    <property type="match status" value="1"/>
</dbReference>
<dbReference type="Pfam" id="PF08521">
    <property type="entry name" value="2CSK_N"/>
    <property type="match status" value="1"/>
</dbReference>
<evidence type="ECO:0000256" key="6">
    <source>
        <dbReference type="ARBA" id="ARBA00022692"/>
    </source>
</evidence>
<keyword evidence="10 14" id="KW-1133">Transmembrane helix</keyword>
<evidence type="ECO:0000256" key="14">
    <source>
        <dbReference type="SAM" id="Phobius"/>
    </source>
</evidence>
<evidence type="ECO:0000256" key="5">
    <source>
        <dbReference type="ARBA" id="ARBA00022679"/>
    </source>
</evidence>
<reference evidence="17" key="1">
    <citation type="submission" date="2018-10" db="EMBL/GenBank/DDBJ databases">
        <authorList>
            <person name="Plewniak F."/>
        </authorList>
    </citation>
    <scope>NUCLEOTIDE SEQUENCE</scope>
</reference>
<dbReference type="EC" id="2.7.13.3" evidence="3"/>
<evidence type="ECO:0000256" key="3">
    <source>
        <dbReference type="ARBA" id="ARBA00012438"/>
    </source>
</evidence>
<dbReference type="GO" id="GO:0005524">
    <property type="term" value="F:ATP binding"/>
    <property type="evidence" value="ECO:0007669"/>
    <property type="project" value="UniProtKB-KW"/>
</dbReference>
<evidence type="ECO:0000256" key="9">
    <source>
        <dbReference type="ARBA" id="ARBA00022840"/>
    </source>
</evidence>
<evidence type="ECO:0000256" key="11">
    <source>
        <dbReference type="ARBA" id="ARBA00023012"/>
    </source>
</evidence>
<evidence type="ECO:0000256" key="7">
    <source>
        <dbReference type="ARBA" id="ARBA00022741"/>
    </source>
</evidence>
<feature type="compositionally biased region" description="Basic and acidic residues" evidence="13">
    <location>
        <begin position="468"/>
        <end position="477"/>
    </location>
</feature>
<dbReference type="PRINTS" id="PR00344">
    <property type="entry name" value="BCTRLSENSOR"/>
</dbReference>
<sequence length="477" mass="53357">MNSLRQRLLLLLLGAMSLVLIVVVFFDHRSARQELDSLFDAQMAESAHVLLGIAQRTLTERIEHGIEDESPVTHEYEQTMVYQVWNHQTLILRSATAPATLMGASTQPGYSTITINTHRWRLLVLWDSAHELMIQMAEPMRGRERLARQIVLNMLFPSVAIAIPLVPLLMIWVMVNTGLRPLRQLRREVVQRSADRLEPLDLLSIPFEVKPLATALNDLFGRLRHSIESERRFTADAAHELRTPLAALRTQAQVALRSVMEEDRHHALHQVQQGIERSTHLIEQLLTLARIDPEEAGTRHDLVLIYPLAAESLAFLAGQAELKKIELLLKGETALRILGQSGHLSILLRNLVDNAIRYSPPRSTVVLQLSQTASHEVQLDITDNGPGIPAEEMQRVMERFYRLPGSGQQGSGLGLSIVQRIAEHHRARLSLAAASSQGGLRVTVIFPSLPLLHPPSSSPSPPSTAAMVERENPRLVR</sequence>
<dbReference type="EMBL" id="UOYP01000041">
    <property type="protein sequence ID" value="VAY86752.1"/>
    <property type="molecule type" value="Genomic_DNA"/>
</dbReference>
<dbReference type="FunFam" id="1.10.287.130:FF:000035">
    <property type="entry name" value="Two-component sensor histidine kinase"/>
    <property type="match status" value="1"/>
</dbReference>
<proteinExistence type="predicted"/>
<evidence type="ECO:0000313" key="17">
    <source>
        <dbReference type="EMBL" id="VAY86752.1"/>
    </source>
</evidence>
<dbReference type="PROSITE" id="PS50885">
    <property type="entry name" value="HAMP"/>
    <property type="match status" value="1"/>
</dbReference>
<dbReference type="PANTHER" id="PTHR45436:SF14">
    <property type="entry name" value="SENSOR PROTEIN QSEC"/>
    <property type="match status" value="1"/>
</dbReference>
<dbReference type="InterPro" id="IPR013727">
    <property type="entry name" value="2CSK_N"/>
</dbReference>
<protein>
    <recommendedName>
        <fullName evidence="3">histidine kinase</fullName>
        <ecNumber evidence="3">2.7.13.3</ecNumber>
    </recommendedName>
</protein>
<name>A0A3P3ZLK2_9ZZZZ</name>
<dbReference type="AlphaFoldDB" id="A0A3P3ZLK2"/>
<dbReference type="InterPro" id="IPR003594">
    <property type="entry name" value="HATPase_dom"/>
</dbReference>
<keyword evidence="7" id="KW-0547">Nucleotide-binding</keyword>
<dbReference type="InterPro" id="IPR003661">
    <property type="entry name" value="HisK_dim/P_dom"/>
</dbReference>
<dbReference type="SMART" id="SM00387">
    <property type="entry name" value="HATPase_c"/>
    <property type="match status" value="1"/>
</dbReference>
<dbReference type="GO" id="GO:0005886">
    <property type="term" value="C:plasma membrane"/>
    <property type="evidence" value="ECO:0007669"/>
    <property type="project" value="TreeGrafter"/>
</dbReference>
<dbReference type="Pfam" id="PF02518">
    <property type="entry name" value="HATPase_c"/>
    <property type="match status" value="1"/>
</dbReference>
<evidence type="ECO:0000256" key="2">
    <source>
        <dbReference type="ARBA" id="ARBA00004141"/>
    </source>
</evidence>
<evidence type="ECO:0000256" key="10">
    <source>
        <dbReference type="ARBA" id="ARBA00022989"/>
    </source>
</evidence>
<feature type="transmembrane region" description="Helical" evidence="14">
    <location>
        <begin position="150"/>
        <end position="175"/>
    </location>
</feature>
<dbReference type="Pfam" id="PF00512">
    <property type="entry name" value="HisKA"/>
    <property type="match status" value="1"/>
</dbReference>
<keyword evidence="6 14" id="KW-0812">Transmembrane</keyword>
<dbReference type="InterPro" id="IPR003660">
    <property type="entry name" value="HAMP_dom"/>
</dbReference>
<comment type="subcellular location">
    <subcellularLocation>
        <location evidence="2">Membrane</location>
        <topology evidence="2">Multi-pass membrane protein</topology>
    </subcellularLocation>
</comment>
<dbReference type="InterPro" id="IPR005467">
    <property type="entry name" value="His_kinase_dom"/>
</dbReference>
<evidence type="ECO:0000256" key="12">
    <source>
        <dbReference type="ARBA" id="ARBA00023136"/>
    </source>
</evidence>
<dbReference type="Gene3D" id="1.10.287.130">
    <property type="match status" value="1"/>
</dbReference>
<keyword evidence="4" id="KW-0597">Phosphoprotein</keyword>
<comment type="catalytic activity">
    <reaction evidence="1">
        <text>ATP + protein L-histidine = ADP + protein N-phospho-L-histidine.</text>
        <dbReference type="EC" id="2.7.13.3"/>
    </reaction>
</comment>
<dbReference type="SMART" id="SM00388">
    <property type="entry name" value="HisKA"/>
    <property type="match status" value="1"/>
</dbReference>
<dbReference type="InterPro" id="IPR004358">
    <property type="entry name" value="Sig_transdc_His_kin-like_C"/>
</dbReference>
<evidence type="ECO:0000256" key="13">
    <source>
        <dbReference type="SAM" id="MobiDB-lite"/>
    </source>
</evidence>
<feature type="transmembrane region" description="Helical" evidence="14">
    <location>
        <begin position="6"/>
        <end position="26"/>
    </location>
</feature>
<evidence type="ECO:0000256" key="1">
    <source>
        <dbReference type="ARBA" id="ARBA00000085"/>
    </source>
</evidence>
<evidence type="ECO:0000259" key="15">
    <source>
        <dbReference type="PROSITE" id="PS50109"/>
    </source>
</evidence>
<evidence type="ECO:0000256" key="4">
    <source>
        <dbReference type="ARBA" id="ARBA00022553"/>
    </source>
</evidence>
<keyword evidence="8 17" id="KW-0418">Kinase</keyword>
<keyword evidence="12 14" id="KW-0472">Membrane</keyword>
<feature type="domain" description="Histidine kinase" evidence="15">
    <location>
        <begin position="236"/>
        <end position="450"/>
    </location>
</feature>
<dbReference type="GO" id="GO:0000155">
    <property type="term" value="F:phosphorelay sensor kinase activity"/>
    <property type="evidence" value="ECO:0007669"/>
    <property type="project" value="InterPro"/>
</dbReference>
<feature type="compositionally biased region" description="Pro residues" evidence="13">
    <location>
        <begin position="453"/>
        <end position="462"/>
    </location>
</feature>
<dbReference type="CDD" id="cd00082">
    <property type="entry name" value="HisKA"/>
    <property type="match status" value="1"/>
</dbReference>
<dbReference type="PANTHER" id="PTHR45436">
    <property type="entry name" value="SENSOR HISTIDINE KINASE YKOH"/>
    <property type="match status" value="1"/>
</dbReference>
<evidence type="ECO:0000259" key="16">
    <source>
        <dbReference type="PROSITE" id="PS50885"/>
    </source>
</evidence>
<gene>
    <name evidence="17" type="primary">qseC</name>
    <name evidence="17" type="ORF">CARN8_1350004</name>
</gene>
<dbReference type="InterPro" id="IPR036890">
    <property type="entry name" value="HATPase_C_sf"/>
</dbReference>
<keyword evidence="11" id="KW-0902">Two-component regulatory system</keyword>
<accession>A0A3P3ZLK2</accession>
<feature type="domain" description="HAMP" evidence="16">
    <location>
        <begin position="176"/>
        <end position="228"/>
    </location>
</feature>
<keyword evidence="9" id="KW-0067">ATP-binding</keyword>